<evidence type="ECO:0000259" key="2">
    <source>
        <dbReference type="Pfam" id="PF01345"/>
    </source>
</evidence>
<gene>
    <name evidence="3" type="ORF">CLPU_18c00540</name>
</gene>
<dbReference type="Gene3D" id="2.60.40.740">
    <property type="match status" value="1"/>
</dbReference>
<feature type="region of interest" description="Disordered" evidence="1">
    <location>
        <begin position="301"/>
        <end position="331"/>
    </location>
</feature>
<feature type="domain" description="DUF11" evidence="2">
    <location>
        <begin position="506"/>
        <end position="609"/>
    </location>
</feature>
<dbReference type="PANTHER" id="PTHR34819:SF3">
    <property type="entry name" value="CELL SURFACE PROTEIN"/>
    <property type="match status" value="1"/>
</dbReference>
<dbReference type="InterPro" id="IPR047589">
    <property type="entry name" value="DUF11_rpt"/>
</dbReference>
<comment type="caution">
    <text evidence="3">The sequence shown here is derived from an EMBL/GenBank/DDBJ whole genome shotgun (WGS) entry which is preliminary data.</text>
</comment>
<dbReference type="InterPro" id="IPR001434">
    <property type="entry name" value="OmcB-like_DUF11"/>
</dbReference>
<dbReference type="RefSeq" id="WP_050356343.1">
    <property type="nucleotide sequence ID" value="NZ_LGSS01000018.1"/>
</dbReference>
<dbReference type="AlphaFoldDB" id="A0A0L0W7C5"/>
<dbReference type="PATRIC" id="fig|1503.3.peg.807"/>
<keyword evidence="4" id="KW-1185">Reference proteome</keyword>
<dbReference type="STRING" id="1503.CLPU_18c00540"/>
<dbReference type="Pfam" id="PF01345">
    <property type="entry name" value="DUF11"/>
    <property type="match status" value="2"/>
</dbReference>
<dbReference type="InterPro" id="IPR051172">
    <property type="entry name" value="Chlamydia_OmcB"/>
</dbReference>
<dbReference type="EMBL" id="LGSS01000018">
    <property type="protein sequence ID" value="KNF07372.1"/>
    <property type="molecule type" value="Genomic_DNA"/>
</dbReference>
<sequence>MTVSIDRIISHTSCKIGDTITYITKVTVSSGNIVYNLSFKDEFPSSNQEYVSTSATVDGLPALATVSNGTITFPTMPNITATHSDVTVTFSYSVTIVSTKQIPPYTEIQTSNGTASWQNTLSGTINSLSKSIDVNVVVPFLTGIKEQRNVTNDGIFTTSDISYNTNDTIEYKISIKNEGASPAFNIILTDKLNTLLSFDIESSSASIGSVVESSGVVKWSIPILNEGITANLTFRVTASSDVASNNLISNIASCIYSSNNNDLLDETYNFDLNTINLIAHNLTMTETESIVENNIDSSTAIANTNDTDTNNTDDTNIESTSTKTYESNNPDLNLYTTSPNLDTINVIPIEFTKSASINTAAIGSTITYTLTLNIPSGLEVYNLKIIEVIPPRQQYEDGSWSPGTPIISGNILTFDVGDGPFTGPLTLTYTFNTIVTSGLTVFPYIETQKNIANIQWDLTPSGPSSSITSTSVDVNVASPHITSLKEQRNVTKGGSFTTGPLSDTSNDDIIEYRITLNNDGENTAYNIITTDIIDNNLEYIGLVAPIPPGSVVSSVPLGTPDGTITWTESTLDAGSSISLTFQVKVLTDPSSGTDITNQSSTIYDTNDVNPLTLGPILTNKLSFNYGIPLISKTADDYSPIVGSIVTYTVSISIPENSIAYNVQASDVLPANQSYLPDSLTRNNIPIPSSTLSFPFEGTIDASSGTVTIVYTFQTIVEDATLPEEQQINTSTVIWDIDPSGTQGIPQTSSITLFATQLILDLLKEQRNYTEDPLGSFVNTDIQVKPGDIIQYRFIASNTDSTTTSYNVIVDDPINPLLQFDSIYSIDQGSLIVDSSYLTWYVGDIPPNTSYSAIVSFRVLSGAPGNIISNNSAGSFSTVNDSPIIYGPISFNHMYAILSSNNIINPIDNSKHKRSSGRKALRCLCSEHTEENTNKCLCSEHIEKNTNKCLCSEHIEESTNKDTDFWDPPITKSTCILTNKIYSQCQKRICFADLKIELPAGYVVDSIKFSTGVIVEDSLVITPIPNRPNFNRIRFSISVPYTAILSSDYNPNVVSKGVLPLYDIDTVLFMPNPRDEINFIIDLNTKSLLLLLDKNTGIFSVGIFNVISAVLKVQLFIPEYGFCPEPNECEEFPATSAYDLFEEIDSSEALKNLYPK</sequence>
<feature type="compositionally biased region" description="Polar residues" evidence="1">
    <location>
        <begin position="317"/>
        <end position="331"/>
    </location>
</feature>
<organism evidence="3 4">
    <name type="scientific">Gottschalkia purinilytica</name>
    <name type="common">Clostridium purinilyticum</name>
    <dbReference type="NCBI Taxonomy" id="1503"/>
    <lineage>
        <taxon>Bacteria</taxon>
        <taxon>Bacillati</taxon>
        <taxon>Bacillota</taxon>
        <taxon>Tissierellia</taxon>
        <taxon>Tissierellales</taxon>
        <taxon>Gottschalkiaceae</taxon>
        <taxon>Gottschalkia</taxon>
    </lineage>
</organism>
<proteinExistence type="predicted"/>
<reference evidence="4" key="1">
    <citation type="submission" date="2015-07" db="EMBL/GenBank/DDBJ databases">
        <title>Draft genome sequence of the purine-degrading Gottschalkia purinilyticum DSM 1384 (formerly Clostridium purinilyticum).</title>
        <authorList>
            <person name="Poehlein A."/>
            <person name="Schiel-Bengelsdorf B."/>
            <person name="Bengelsdorf F.R."/>
            <person name="Daniel R."/>
            <person name="Duerre P."/>
        </authorList>
    </citation>
    <scope>NUCLEOTIDE SEQUENCE [LARGE SCALE GENOMIC DNA]</scope>
    <source>
        <strain evidence="4">DSM 1384</strain>
    </source>
</reference>
<dbReference type="PANTHER" id="PTHR34819">
    <property type="entry name" value="LARGE CYSTEINE-RICH PERIPLASMIC PROTEIN OMCB"/>
    <property type="match status" value="1"/>
</dbReference>
<dbReference type="Proteomes" id="UP000037267">
    <property type="component" value="Unassembled WGS sequence"/>
</dbReference>
<accession>A0A0L0W7C5</accession>
<feature type="domain" description="DUF11" evidence="2">
    <location>
        <begin position="159"/>
        <end position="262"/>
    </location>
</feature>
<evidence type="ECO:0000313" key="4">
    <source>
        <dbReference type="Proteomes" id="UP000037267"/>
    </source>
</evidence>
<evidence type="ECO:0000256" key="1">
    <source>
        <dbReference type="SAM" id="MobiDB-lite"/>
    </source>
</evidence>
<evidence type="ECO:0000313" key="3">
    <source>
        <dbReference type="EMBL" id="KNF07372.1"/>
    </source>
</evidence>
<protein>
    <recommendedName>
        <fullName evidence="2">DUF11 domain-containing protein</fullName>
    </recommendedName>
</protein>
<name>A0A0L0W7C5_GOTPU</name>
<feature type="compositionally biased region" description="Low complexity" evidence="1">
    <location>
        <begin position="303"/>
        <end position="314"/>
    </location>
</feature>
<dbReference type="NCBIfam" id="TIGR01451">
    <property type="entry name" value="B_ant_repeat"/>
    <property type="match status" value="4"/>
</dbReference>